<proteinExistence type="predicted"/>
<keyword evidence="2" id="KW-0812">Transmembrane</keyword>
<keyword evidence="2" id="KW-1133">Transmembrane helix</keyword>
<evidence type="ECO:0000313" key="3">
    <source>
        <dbReference type="EMBL" id="QHS93301.1"/>
    </source>
</evidence>
<protein>
    <submittedName>
        <fullName evidence="3">Uncharacterized protein</fullName>
    </submittedName>
</protein>
<name>A0A6C0BNG5_9ZZZZ</name>
<organism evidence="3">
    <name type="scientific">viral metagenome</name>
    <dbReference type="NCBI Taxonomy" id="1070528"/>
    <lineage>
        <taxon>unclassified sequences</taxon>
        <taxon>metagenomes</taxon>
        <taxon>organismal metagenomes</taxon>
    </lineage>
</organism>
<evidence type="ECO:0000256" key="1">
    <source>
        <dbReference type="SAM" id="MobiDB-lite"/>
    </source>
</evidence>
<reference evidence="3" key="1">
    <citation type="journal article" date="2020" name="Nature">
        <title>Giant virus diversity and host interactions through global metagenomics.</title>
        <authorList>
            <person name="Schulz F."/>
            <person name="Roux S."/>
            <person name="Paez-Espino D."/>
            <person name="Jungbluth S."/>
            <person name="Walsh D.A."/>
            <person name="Denef V.J."/>
            <person name="McMahon K.D."/>
            <person name="Konstantinidis K.T."/>
            <person name="Eloe-Fadrosh E.A."/>
            <person name="Kyrpides N.C."/>
            <person name="Woyke T."/>
        </authorList>
    </citation>
    <scope>NUCLEOTIDE SEQUENCE</scope>
    <source>
        <strain evidence="3">GVMAG-M-3300017989-17</strain>
    </source>
</reference>
<dbReference type="EMBL" id="MN739202">
    <property type="protein sequence ID" value="QHS93301.1"/>
    <property type="molecule type" value="Genomic_DNA"/>
</dbReference>
<sequence length="257" mass="26701">MSQPEGGVTPATGLSAGCGCPNVIADEVKYPSGNHLLASCQPLPGYSGASAHAGYQSVYDPLATEVQPSDAMSTATPAPVPTSAPVPAGTADQPAVAAMVSRGEFQSRGFRGQPSSRGSRQGTPTSAVARAVDTMTTSVTDAVANFRQRLGLQSSRVGGAEVQLGPVAVPTTMDELKKSMDSLRQTVTGSVGHRADPRVPRRRRLGAQVGQVNTTTTVLLVLLAVAVVGGVIAGFLWNRKNLKRKLSTLRQDIQRSQ</sequence>
<keyword evidence="2" id="KW-0472">Membrane</keyword>
<dbReference type="AlphaFoldDB" id="A0A6C0BNG5"/>
<feature type="transmembrane region" description="Helical" evidence="2">
    <location>
        <begin position="218"/>
        <end position="237"/>
    </location>
</feature>
<accession>A0A6C0BNG5</accession>
<feature type="compositionally biased region" description="Polar residues" evidence="1">
    <location>
        <begin position="113"/>
        <end position="126"/>
    </location>
</feature>
<evidence type="ECO:0000256" key="2">
    <source>
        <dbReference type="SAM" id="Phobius"/>
    </source>
</evidence>
<feature type="region of interest" description="Disordered" evidence="1">
    <location>
        <begin position="68"/>
        <end position="127"/>
    </location>
</feature>